<accession>A0AAE7W0V3</accession>
<evidence type="ECO:0000313" key="1">
    <source>
        <dbReference type="EMBL" id="QXV85281.1"/>
    </source>
</evidence>
<sequence length="95" mass="10924">MRGVNMKKIKISPLKPLPYIGQSLVLSWEEKLNGEKVRMVRQGYKLISLAYEANTLVADIYSPITQRVGRTTYLCLCKNFTWQGDTIQPKAYEVQ</sequence>
<protein>
    <submittedName>
        <fullName evidence="1">Uncharacterized protein</fullName>
    </submittedName>
</protein>
<reference evidence="2" key="1">
    <citation type="journal article" date="2021" name="PLoS Biol.">
        <title>Systematic exploration of Escherichia coli phage-host interactions with the BASEL phage collection.</title>
        <authorList>
            <person name="Maffei E."/>
            <person name="Shaidullina A."/>
            <person name="Burkolter M."/>
            <person name="Heyer Y."/>
            <person name="Estermann F."/>
            <person name="Druelle V."/>
            <person name="Sauer P."/>
            <person name="Willi L."/>
            <person name="Michaelis S."/>
            <person name="Hilbi H."/>
            <person name="Thaler D.S."/>
            <person name="Harms A."/>
        </authorList>
    </citation>
    <scope>NUCLEOTIDE SEQUENCE [LARGE SCALE GENOMIC DNA]</scope>
    <source>
        <strain evidence="2">Bas30</strain>
    </source>
</reference>
<dbReference type="Proteomes" id="UP000828572">
    <property type="component" value="Segment"/>
</dbReference>
<dbReference type="RefSeq" id="YP_011992739.1">
    <property type="nucleotide sequence ID" value="NC_105117.1"/>
</dbReference>
<evidence type="ECO:0000313" key="2">
    <source>
        <dbReference type="Proteomes" id="UP000828572"/>
    </source>
</evidence>
<proteinExistence type="predicted"/>
<gene>
    <name evidence="1" type="ORF">bas30_0041</name>
</gene>
<dbReference type="EMBL" id="MZ501109">
    <property type="protein sequence ID" value="QXV85281.1"/>
    <property type="molecule type" value="Genomic_DNA"/>
</dbReference>
<dbReference type="GeneID" id="300969257"/>
<keyword evidence="2" id="KW-1185">Reference proteome</keyword>
<name>A0AAE7W0V3_9CAUD</name>
<organism evidence="1 2">
    <name type="scientific">Escherichia phage TrudiRoth</name>
    <dbReference type="NCBI Taxonomy" id="2851994"/>
    <lineage>
        <taxon>Viruses</taxon>
        <taxon>Duplodnaviria</taxon>
        <taxon>Heunggongvirae</taxon>
        <taxon>Uroviricota</taxon>
        <taxon>Caudoviricetes</taxon>
        <taxon>Demerecviridae</taxon>
        <taxon>Markadamsvirinae</taxon>
        <taxon>Epseptimavirus</taxon>
        <taxon>Epseptimavirus trudiroth</taxon>
    </lineage>
</organism>